<comment type="function">
    <text evidence="12">Fluoride-specific ion channel. Important for reducing fluoride concentration in the cell, thus reducing its toxicity.</text>
</comment>
<feature type="transmembrane region" description="Helical" evidence="12">
    <location>
        <begin position="6"/>
        <end position="25"/>
    </location>
</feature>
<evidence type="ECO:0000256" key="8">
    <source>
        <dbReference type="ARBA" id="ARBA00023136"/>
    </source>
</evidence>
<keyword evidence="2 12" id="KW-1003">Cell membrane</keyword>
<dbReference type="RefSeq" id="WP_096278458.1">
    <property type="nucleotide sequence ID" value="NZ_CBCSBM010000009.1"/>
</dbReference>
<feature type="transmembrane region" description="Helical" evidence="12">
    <location>
        <begin position="69"/>
        <end position="90"/>
    </location>
</feature>
<keyword evidence="7 12" id="KW-0406">Ion transport</keyword>
<keyword evidence="5 12" id="KW-1133">Transmembrane helix</keyword>
<evidence type="ECO:0000256" key="12">
    <source>
        <dbReference type="HAMAP-Rule" id="MF_00454"/>
    </source>
</evidence>
<dbReference type="PANTHER" id="PTHR28259">
    <property type="entry name" value="FLUORIDE EXPORT PROTEIN 1-RELATED"/>
    <property type="match status" value="1"/>
</dbReference>
<comment type="similarity">
    <text evidence="10 12">Belongs to the fluoride channel Fluc/FEX (TC 1.A.43) family.</text>
</comment>
<protein>
    <recommendedName>
        <fullName evidence="12">Fluoride-specific ion channel FluC</fullName>
    </recommendedName>
</protein>
<gene>
    <name evidence="12 13" type="primary">crcB</name>
    <name evidence="12" type="synonym">fluC</name>
    <name evidence="13" type="ORF">EI168_04140</name>
</gene>
<accession>A0ABR9EYK1</accession>
<keyword evidence="3" id="KW-0997">Cell inner membrane</keyword>
<dbReference type="PANTHER" id="PTHR28259:SF1">
    <property type="entry name" value="FLUORIDE EXPORT PROTEIN 1-RELATED"/>
    <property type="match status" value="1"/>
</dbReference>
<dbReference type="NCBIfam" id="TIGR00494">
    <property type="entry name" value="crcB"/>
    <property type="match status" value="1"/>
</dbReference>
<feature type="binding site" evidence="12">
    <location>
        <position position="80"/>
    </location>
    <ligand>
        <name>Na(+)</name>
        <dbReference type="ChEBI" id="CHEBI:29101"/>
        <note>structural</note>
    </ligand>
</feature>
<evidence type="ECO:0000256" key="5">
    <source>
        <dbReference type="ARBA" id="ARBA00022989"/>
    </source>
</evidence>
<evidence type="ECO:0000313" key="14">
    <source>
        <dbReference type="Proteomes" id="UP001645039"/>
    </source>
</evidence>
<evidence type="ECO:0000313" key="13">
    <source>
        <dbReference type="EMBL" id="MBE0399301.1"/>
    </source>
</evidence>
<keyword evidence="9 12" id="KW-0407">Ion channel</keyword>
<evidence type="ECO:0000256" key="1">
    <source>
        <dbReference type="ARBA" id="ARBA00004651"/>
    </source>
</evidence>
<dbReference type="EMBL" id="RRZD01000003">
    <property type="protein sequence ID" value="MBE0399301.1"/>
    <property type="molecule type" value="Genomic_DNA"/>
</dbReference>
<feature type="binding site" evidence="12">
    <location>
        <position position="83"/>
    </location>
    <ligand>
        <name>Na(+)</name>
        <dbReference type="ChEBI" id="CHEBI:29101"/>
        <note>structural</note>
    </ligand>
</feature>
<proteinExistence type="inferred from homology"/>
<dbReference type="Proteomes" id="UP001645039">
    <property type="component" value="Unassembled WGS sequence"/>
</dbReference>
<keyword evidence="4 12" id="KW-0812">Transmembrane</keyword>
<sequence length="130" mass="13111">MGQAIVNMLLVALGGAVGGMGRFAISSFLAKHLGSAFPWGTLAVNLSGSIAAGWLLGTLGLPDAAADNSLWLVVVVGVLGGYTTVSSFSLQTLELWQRGNVAQAAVNIVATVLLGLVGVYVGWQLAGGSI</sequence>
<reference evidence="13 14" key="1">
    <citation type="submission" date="2020-07" db="EMBL/GenBank/DDBJ databases">
        <title>Halophilic bacteria isolated from french cheeses.</title>
        <authorList>
            <person name="Kothe C.I."/>
            <person name="Farah-Kraiem B."/>
            <person name="Renault P."/>
            <person name="Dridi B."/>
        </authorList>
    </citation>
    <scope>NUCLEOTIDE SEQUENCE [LARGE SCALE GENOMIC DNA]</scope>
    <source>
        <strain evidence="13 14">FME1</strain>
    </source>
</reference>
<evidence type="ECO:0000256" key="3">
    <source>
        <dbReference type="ARBA" id="ARBA00022519"/>
    </source>
</evidence>
<keyword evidence="12" id="KW-0479">Metal-binding</keyword>
<dbReference type="HAMAP" id="MF_00454">
    <property type="entry name" value="FluC"/>
    <property type="match status" value="1"/>
</dbReference>
<feature type="transmembrane region" description="Helical" evidence="12">
    <location>
        <begin position="102"/>
        <end position="123"/>
    </location>
</feature>
<feature type="transmembrane region" description="Helical" evidence="12">
    <location>
        <begin position="37"/>
        <end position="57"/>
    </location>
</feature>
<organism evidence="13 14">
    <name type="scientific">Halomonas casei</name>
    <dbReference type="NCBI Taxonomy" id="2742613"/>
    <lineage>
        <taxon>Bacteria</taxon>
        <taxon>Pseudomonadati</taxon>
        <taxon>Pseudomonadota</taxon>
        <taxon>Gammaproteobacteria</taxon>
        <taxon>Oceanospirillales</taxon>
        <taxon>Halomonadaceae</taxon>
        <taxon>Halomonas</taxon>
    </lineage>
</organism>
<evidence type="ECO:0000256" key="6">
    <source>
        <dbReference type="ARBA" id="ARBA00023053"/>
    </source>
</evidence>
<keyword evidence="8 12" id="KW-0472">Membrane</keyword>
<evidence type="ECO:0000256" key="4">
    <source>
        <dbReference type="ARBA" id="ARBA00022692"/>
    </source>
</evidence>
<name>A0ABR9EYK1_9GAMM</name>
<comment type="caution">
    <text evidence="13">The sequence shown here is derived from an EMBL/GenBank/DDBJ whole genome shotgun (WGS) entry which is preliminary data.</text>
</comment>
<evidence type="ECO:0000256" key="11">
    <source>
        <dbReference type="ARBA" id="ARBA00035585"/>
    </source>
</evidence>
<evidence type="ECO:0000256" key="10">
    <source>
        <dbReference type="ARBA" id="ARBA00035120"/>
    </source>
</evidence>
<comment type="catalytic activity">
    <reaction evidence="11">
        <text>fluoride(in) = fluoride(out)</text>
        <dbReference type="Rhea" id="RHEA:76159"/>
        <dbReference type="ChEBI" id="CHEBI:17051"/>
    </reaction>
    <physiologicalReaction direction="left-to-right" evidence="11">
        <dbReference type="Rhea" id="RHEA:76160"/>
    </physiologicalReaction>
</comment>
<evidence type="ECO:0000256" key="2">
    <source>
        <dbReference type="ARBA" id="ARBA00022475"/>
    </source>
</evidence>
<comment type="activity regulation">
    <text evidence="12">Na(+) is not transported, but it plays an essential structural role and its presence is essential for fluoride channel function.</text>
</comment>
<comment type="subcellular location">
    <subcellularLocation>
        <location evidence="1 12">Cell membrane</location>
        <topology evidence="1 12">Multi-pass membrane protein</topology>
    </subcellularLocation>
</comment>
<keyword evidence="14" id="KW-1185">Reference proteome</keyword>
<keyword evidence="6 12" id="KW-0915">Sodium</keyword>
<dbReference type="Pfam" id="PF02537">
    <property type="entry name" value="CRCB"/>
    <property type="match status" value="1"/>
</dbReference>
<keyword evidence="12" id="KW-0813">Transport</keyword>
<dbReference type="InterPro" id="IPR003691">
    <property type="entry name" value="FluC"/>
</dbReference>
<evidence type="ECO:0000256" key="9">
    <source>
        <dbReference type="ARBA" id="ARBA00023303"/>
    </source>
</evidence>
<evidence type="ECO:0000256" key="7">
    <source>
        <dbReference type="ARBA" id="ARBA00023065"/>
    </source>
</evidence>